<accession>A0A4R2PPX6</accession>
<dbReference type="RefSeq" id="WP_132707467.1">
    <property type="nucleotide sequence ID" value="NZ_JACIGF010000002.1"/>
</dbReference>
<evidence type="ECO:0000313" key="2">
    <source>
        <dbReference type="Proteomes" id="UP000295399"/>
    </source>
</evidence>
<dbReference type="AlphaFoldDB" id="A0A4R2PPX6"/>
<organism evidence="1 2">
    <name type="scientific">Rhodothalassium salexigens DSM 2132</name>
    <dbReference type="NCBI Taxonomy" id="1188247"/>
    <lineage>
        <taxon>Bacteria</taxon>
        <taxon>Pseudomonadati</taxon>
        <taxon>Pseudomonadota</taxon>
        <taxon>Alphaproteobacteria</taxon>
        <taxon>Rhodothalassiales</taxon>
        <taxon>Rhodothalassiaceae</taxon>
        <taxon>Rhodothalassium</taxon>
    </lineage>
</organism>
<dbReference type="Proteomes" id="UP000295399">
    <property type="component" value="Unassembled WGS sequence"/>
</dbReference>
<name>A0A4R2PPX6_RHOSA</name>
<comment type="caution">
    <text evidence="1">The sequence shown here is derived from an EMBL/GenBank/DDBJ whole genome shotgun (WGS) entry which is preliminary data.</text>
</comment>
<reference evidence="1 2" key="1">
    <citation type="submission" date="2019-03" db="EMBL/GenBank/DDBJ databases">
        <title>Genomic Encyclopedia of Type Strains, Phase IV (KMG-IV): sequencing the most valuable type-strain genomes for metagenomic binning, comparative biology and taxonomic classification.</title>
        <authorList>
            <person name="Goeker M."/>
        </authorList>
    </citation>
    <scope>NUCLEOTIDE SEQUENCE [LARGE SCALE GENOMIC DNA]</scope>
    <source>
        <strain evidence="1 2">DSM 2132</strain>
    </source>
</reference>
<keyword evidence="2" id="KW-1185">Reference proteome</keyword>
<dbReference type="InParanoid" id="A0A4R2PPX6"/>
<dbReference type="EMBL" id="SLXO01000002">
    <property type="protein sequence ID" value="TCP37810.1"/>
    <property type="molecule type" value="Genomic_DNA"/>
</dbReference>
<gene>
    <name evidence="1" type="ORF">EV659_102218</name>
</gene>
<evidence type="ECO:0000313" key="1">
    <source>
        <dbReference type="EMBL" id="TCP37810.1"/>
    </source>
</evidence>
<proteinExistence type="predicted"/>
<protein>
    <submittedName>
        <fullName evidence="1">Uncharacterized protein</fullName>
    </submittedName>
</protein>
<sequence length="156" mass="17483">MRTTHFTPLSMAELWSAMDASEMLLTGGPRPVAPLARLDRLGPGRFAVALRPLPATPVDLTVSVQDPGRRIWLTARHPLLRTLFRRDRLTVLMVLSPLSTWESRVDLRLCLRPNGVRSGLGAPVLRWLIRRALVRYMNVLEQGGPRLLYGRSNVAA</sequence>